<dbReference type="KEGG" id="smo:SELMODRAFT_426227"/>
<proteinExistence type="predicted"/>
<evidence type="ECO:0000313" key="1">
    <source>
        <dbReference type="EMBL" id="EFJ11484.1"/>
    </source>
</evidence>
<dbReference type="Gramene" id="EFJ11484">
    <property type="protein sequence ID" value="EFJ11484"/>
    <property type="gene ID" value="SELMODRAFT_426227"/>
</dbReference>
<sequence length="193" mass="22356">MDEVQKNLELRQIEQCILNSKKSKVKKLLVIVDIRRDKDWLDCIAKIYSHGKMVKQNYCRILVICPRNSIPLKLWLVNYNITKSKLSFNEQTFCLELLNTWHRNNDKRYLNHCPGAPVYTTNVFLKLLTGGKKLEDDLQELSLSASHKQVCPLSPTGSVGNLEIIIWDYFQLSNNSKQKEQVAESKGFSMELP</sequence>
<evidence type="ECO:0000313" key="2">
    <source>
        <dbReference type="Proteomes" id="UP000001514"/>
    </source>
</evidence>
<accession>D8SVR6</accession>
<dbReference type="EMBL" id="GL377646">
    <property type="protein sequence ID" value="EFJ11484.1"/>
    <property type="molecule type" value="Genomic_DNA"/>
</dbReference>
<keyword evidence="2" id="KW-1185">Reference proteome</keyword>
<gene>
    <name evidence="1" type="ORF">SELMODRAFT_426227</name>
</gene>
<organism evidence="2">
    <name type="scientific">Selaginella moellendorffii</name>
    <name type="common">Spikemoss</name>
    <dbReference type="NCBI Taxonomy" id="88036"/>
    <lineage>
        <taxon>Eukaryota</taxon>
        <taxon>Viridiplantae</taxon>
        <taxon>Streptophyta</taxon>
        <taxon>Embryophyta</taxon>
        <taxon>Tracheophyta</taxon>
        <taxon>Lycopodiopsida</taxon>
        <taxon>Selaginellales</taxon>
        <taxon>Selaginellaceae</taxon>
        <taxon>Selaginella</taxon>
    </lineage>
</organism>
<reference evidence="1 2" key="1">
    <citation type="journal article" date="2011" name="Science">
        <title>The Selaginella genome identifies genetic changes associated with the evolution of vascular plants.</title>
        <authorList>
            <person name="Banks J.A."/>
            <person name="Nishiyama T."/>
            <person name="Hasebe M."/>
            <person name="Bowman J.L."/>
            <person name="Gribskov M."/>
            <person name="dePamphilis C."/>
            <person name="Albert V.A."/>
            <person name="Aono N."/>
            <person name="Aoyama T."/>
            <person name="Ambrose B.A."/>
            <person name="Ashton N.W."/>
            <person name="Axtell M.J."/>
            <person name="Barker E."/>
            <person name="Barker M.S."/>
            <person name="Bennetzen J.L."/>
            <person name="Bonawitz N.D."/>
            <person name="Chapple C."/>
            <person name="Cheng C."/>
            <person name="Correa L.G."/>
            <person name="Dacre M."/>
            <person name="DeBarry J."/>
            <person name="Dreyer I."/>
            <person name="Elias M."/>
            <person name="Engstrom E.M."/>
            <person name="Estelle M."/>
            <person name="Feng L."/>
            <person name="Finet C."/>
            <person name="Floyd S.K."/>
            <person name="Frommer W.B."/>
            <person name="Fujita T."/>
            <person name="Gramzow L."/>
            <person name="Gutensohn M."/>
            <person name="Harholt J."/>
            <person name="Hattori M."/>
            <person name="Heyl A."/>
            <person name="Hirai T."/>
            <person name="Hiwatashi Y."/>
            <person name="Ishikawa M."/>
            <person name="Iwata M."/>
            <person name="Karol K.G."/>
            <person name="Koehler B."/>
            <person name="Kolukisaoglu U."/>
            <person name="Kubo M."/>
            <person name="Kurata T."/>
            <person name="Lalonde S."/>
            <person name="Li K."/>
            <person name="Li Y."/>
            <person name="Litt A."/>
            <person name="Lyons E."/>
            <person name="Manning G."/>
            <person name="Maruyama T."/>
            <person name="Michael T.P."/>
            <person name="Mikami K."/>
            <person name="Miyazaki S."/>
            <person name="Morinaga S."/>
            <person name="Murata T."/>
            <person name="Mueller-Roeber B."/>
            <person name="Nelson D.R."/>
            <person name="Obara M."/>
            <person name="Oguri Y."/>
            <person name="Olmstead R.G."/>
            <person name="Onodera N."/>
            <person name="Petersen B.L."/>
            <person name="Pils B."/>
            <person name="Prigge M."/>
            <person name="Rensing S.A."/>
            <person name="Riano-Pachon D.M."/>
            <person name="Roberts A.W."/>
            <person name="Sato Y."/>
            <person name="Scheller H.V."/>
            <person name="Schulz B."/>
            <person name="Schulz C."/>
            <person name="Shakirov E.V."/>
            <person name="Shibagaki N."/>
            <person name="Shinohara N."/>
            <person name="Shippen D.E."/>
            <person name="Soerensen I."/>
            <person name="Sotooka R."/>
            <person name="Sugimoto N."/>
            <person name="Sugita M."/>
            <person name="Sumikawa N."/>
            <person name="Tanurdzic M."/>
            <person name="Theissen G."/>
            <person name="Ulvskov P."/>
            <person name="Wakazuki S."/>
            <person name="Weng J.K."/>
            <person name="Willats W.W."/>
            <person name="Wipf D."/>
            <person name="Wolf P.G."/>
            <person name="Yang L."/>
            <person name="Zimmer A.D."/>
            <person name="Zhu Q."/>
            <person name="Mitros T."/>
            <person name="Hellsten U."/>
            <person name="Loque D."/>
            <person name="Otillar R."/>
            <person name="Salamov A."/>
            <person name="Schmutz J."/>
            <person name="Shapiro H."/>
            <person name="Lindquist E."/>
            <person name="Lucas S."/>
            <person name="Rokhsar D."/>
            <person name="Grigoriev I.V."/>
        </authorList>
    </citation>
    <scope>NUCLEOTIDE SEQUENCE [LARGE SCALE GENOMIC DNA]</scope>
</reference>
<dbReference type="Proteomes" id="UP000001514">
    <property type="component" value="Unassembled WGS sequence"/>
</dbReference>
<protein>
    <submittedName>
        <fullName evidence="1">Uncharacterized protein</fullName>
    </submittedName>
</protein>
<dbReference type="AlphaFoldDB" id="D8SVR6"/>
<dbReference type="HOGENOM" id="CLU_1410973_0_0_1"/>
<name>D8SVR6_SELML</name>
<dbReference type="InParanoid" id="D8SVR6"/>